<dbReference type="Gene3D" id="3.40.50.720">
    <property type="entry name" value="NAD(P)-binding Rossmann-like Domain"/>
    <property type="match status" value="1"/>
</dbReference>
<accession>A0A919NSS2</accession>
<feature type="domain" description="NAD(P)-binding" evidence="1">
    <location>
        <begin position="7"/>
        <end position="82"/>
    </location>
</feature>
<proteinExistence type="predicted"/>
<evidence type="ECO:0000259" key="1">
    <source>
        <dbReference type="Pfam" id="PF13460"/>
    </source>
</evidence>
<evidence type="ECO:0000313" key="2">
    <source>
        <dbReference type="EMBL" id="GIF24038.1"/>
    </source>
</evidence>
<dbReference type="SUPFAM" id="SSF51735">
    <property type="entry name" value="NAD(P)-binding Rossmann-fold domains"/>
    <property type="match status" value="1"/>
</dbReference>
<dbReference type="Proteomes" id="UP000623608">
    <property type="component" value="Unassembled WGS sequence"/>
</dbReference>
<comment type="caution">
    <text evidence="2">The sequence shown here is derived from an EMBL/GenBank/DDBJ whole genome shotgun (WGS) entry which is preliminary data.</text>
</comment>
<dbReference type="InterPro" id="IPR016040">
    <property type="entry name" value="NAD(P)-bd_dom"/>
</dbReference>
<dbReference type="GO" id="GO:0005737">
    <property type="term" value="C:cytoplasm"/>
    <property type="evidence" value="ECO:0007669"/>
    <property type="project" value="TreeGrafter"/>
</dbReference>
<dbReference type="PANTHER" id="PTHR48079">
    <property type="entry name" value="PROTEIN YEEZ"/>
    <property type="match status" value="1"/>
</dbReference>
<reference evidence="2" key="1">
    <citation type="submission" date="2021-01" db="EMBL/GenBank/DDBJ databases">
        <title>Whole genome shotgun sequence of Actinoplanes tereljensis NBRC 105297.</title>
        <authorList>
            <person name="Komaki H."/>
            <person name="Tamura T."/>
        </authorList>
    </citation>
    <scope>NUCLEOTIDE SEQUENCE</scope>
    <source>
        <strain evidence="2">NBRC 105297</strain>
    </source>
</reference>
<dbReference type="InterPro" id="IPR036291">
    <property type="entry name" value="NAD(P)-bd_dom_sf"/>
</dbReference>
<dbReference type="GO" id="GO:0004029">
    <property type="term" value="F:aldehyde dehydrogenase (NAD+) activity"/>
    <property type="evidence" value="ECO:0007669"/>
    <property type="project" value="TreeGrafter"/>
</dbReference>
<dbReference type="Pfam" id="PF13460">
    <property type="entry name" value="NAD_binding_10"/>
    <property type="match status" value="1"/>
</dbReference>
<protein>
    <recommendedName>
        <fullName evidence="1">NAD(P)-binding domain-containing protein</fullName>
    </recommendedName>
</protein>
<sequence length="140" mass="14254">MNIFLTGATGYLGSAVLPALLAAGHSVTALVRDPSRRVEGAAPVVGSIDDHDLVRRLAAEADAVIATASPGDATSATVETAFADAVLDGLRPGSIFVRTGGVWVHGSGAELTEETPRNAPALVARRSTPGSWPRPASARC</sequence>
<name>A0A919NSS2_9ACTN</name>
<keyword evidence="3" id="KW-1185">Reference proteome</keyword>
<dbReference type="EMBL" id="BOMY01000042">
    <property type="protein sequence ID" value="GIF24038.1"/>
    <property type="molecule type" value="Genomic_DNA"/>
</dbReference>
<organism evidence="2 3">
    <name type="scientific">Paractinoplanes tereljensis</name>
    <dbReference type="NCBI Taxonomy" id="571912"/>
    <lineage>
        <taxon>Bacteria</taxon>
        <taxon>Bacillati</taxon>
        <taxon>Actinomycetota</taxon>
        <taxon>Actinomycetes</taxon>
        <taxon>Micromonosporales</taxon>
        <taxon>Micromonosporaceae</taxon>
        <taxon>Paractinoplanes</taxon>
    </lineage>
</organism>
<gene>
    <name evidence="2" type="ORF">Ate02nite_67680</name>
</gene>
<dbReference type="PANTHER" id="PTHR48079:SF6">
    <property type="entry name" value="NAD(P)-BINDING DOMAIN-CONTAINING PROTEIN-RELATED"/>
    <property type="match status" value="1"/>
</dbReference>
<dbReference type="RefSeq" id="WP_239147911.1">
    <property type="nucleotide sequence ID" value="NZ_BOMY01000042.1"/>
</dbReference>
<dbReference type="InterPro" id="IPR051783">
    <property type="entry name" value="NAD(P)-dependent_oxidoreduct"/>
</dbReference>
<dbReference type="AlphaFoldDB" id="A0A919NSS2"/>
<evidence type="ECO:0000313" key="3">
    <source>
        <dbReference type="Proteomes" id="UP000623608"/>
    </source>
</evidence>